<keyword evidence="3" id="KW-1185">Reference proteome</keyword>
<evidence type="ECO:0000259" key="1">
    <source>
        <dbReference type="Pfam" id="PF18149"/>
    </source>
</evidence>
<dbReference type="AlphaFoldDB" id="A0AAW0KZI9"/>
<evidence type="ECO:0000313" key="2">
    <source>
        <dbReference type="EMBL" id="KAK7844719.1"/>
    </source>
</evidence>
<proteinExistence type="predicted"/>
<evidence type="ECO:0000313" key="3">
    <source>
        <dbReference type="Proteomes" id="UP000237347"/>
    </source>
</evidence>
<dbReference type="InterPro" id="IPR041094">
    <property type="entry name" value="Brr2_helicase_PWI"/>
</dbReference>
<comment type="caution">
    <text evidence="2">The sequence shown here is derived from an EMBL/GenBank/DDBJ whole genome shotgun (WGS) entry which is preliminary data.</text>
</comment>
<name>A0AAW0KZI9_QUESU</name>
<organism evidence="2 3">
    <name type="scientific">Quercus suber</name>
    <name type="common">Cork oak</name>
    <dbReference type="NCBI Taxonomy" id="58331"/>
    <lineage>
        <taxon>Eukaryota</taxon>
        <taxon>Viridiplantae</taxon>
        <taxon>Streptophyta</taxon>
        <taxon>Embryophyta</taxon>
        <taxon>Tracheophyta</taxon>
        <taxon>Spermatophyta</taxon>
        <taxon>Magnoliopsida</taxon>
        <taxon>eudicotyledons</taxon>
        <taxon>Gunneridae</taxon>
        <taxon>Pentapetalae</taxon>
        <taxon>rosids</taxon>
        <taxon>fabids</taxon>
        <taxon>Fagales</taxon>
        <taxon>Fagaceae</taxon>
        <taxon>Quercus</taxon>
    </lineage>
</organism>
<protein>
    <submittedName>
        <fullName evidence="2">Dexh-box atp-dependent rna helicase dexh12</fullName>
    </submittedName>
</protein>
<accession>A0AAW0KZI9</accession>
<gene>
    <name evidence="2" type="primary">BRR2A_5</name>
    <name evidence="2" type="ORF">CFP56_010599</name>
</gene>
<dbReference type="GO" id="GO:0004386">
    <property type="term" value="F:helicase activity"/>
    <property type="evidence" value="ECO:0007669"/>
    <property type="project" value="UniProtKB-KW"/>
</dbReference>
<keyword evidence="2" id="KW-0347">Helicase</keyword>
<keyword evidence="2" id="KW-0378">Hydrolase</keyword>
<keyword evidence="2" id="KW-0547">Nucleotide-binding</keyword>
<dbReference type="EMBL" id="PKMF04000181">
    <property type="protein sequence ID" value="KAK7844719.1"/>
    <property type="molecule type" value="Genomic_DNA"/>
</dbReference>
<feature type="domain" description="Brr2 N-terminal helicase PWI" evidence="1">
    <location>
        <begin position="2"/>
        <end position="110"/>
    </location>
</feature>
<sequence length="119" mass="13993">MRVDVLSIGPYWLRILISEAHDQLVGVTRCIHFAEEVLKILAEGDDREVESKLLVLFQYDNLTPLYKSYLFNFVKFLLRNRLKIVWCTLLKEARLDAKKYKKIEERIMGLGPEMVVVVH</sequence>
<dbReference type="Pfam" id="PF18149">
    <property type="entry name" value="Helicase_PWI"/>
    <property type="match status" value="1"/>
</dbReference>
<keyword evidence="2" id="KW-0067">ATP-binding</keyword>
<reference evidence="2 3" key="1">
    <citation type="journal article" date="2018" name="Sci. Data">
        <title>The draft genome sequence of cork oak.</title>
        <authorList>
            <person name="Ramos A.M."/>
            <person name="Usie A."/>
            <person name="Barbosa P."/>
            <person name="Barros P.M."/>
            <person name="Capote T."/>
            <person name="Chaves I."/>
            <person name="Simoes F."/>
            <person name="Abreu I."/>
            <person name="Carrasquinho I."/>
            <person name="Faro C."/>
            <person name="Guimaraes J.B."/>
            <person name="Mendonca D."/>
            <person name="Nobrega F."/>
            <person name="Rodrigues L."/>
            <person name="Saibo N.J.M."/>
            <person name="Varela M.C."/>
            <person name="Egas C."/>
            <person name="Matos J."/>
            <person name="Miguel C.M."/>
            <person name="Oliveira M.M."/>
            <person name="Ricardo C.P."/>
            <person name="Goncalves S."/>
        </authorList>
    </citation>
    <scope>NUCLEOTIDE SEQUENCE [LARGE SCALE GENOMIC DNA]</scope>
    <source>
        <strain evidence="3">cv. HL8</strain>
    </source>
</reference>
<dbReference type="Proteomes" id="UP000237347">
    <property type="component" value="Unassembled WGS sequence"/>
</dbReference>